<proteinExistence type="predicted"/>
<dbReference type="VEuPathDB" id="FungiDB:RhiirFUN_017385"/>
<dbReference type="EMBL" id="KI297829">
    <property type="protein sequence ID" value="ERZ99622.1"/>
    <property type="molecule type" value="Genomic_DNA"/>
</dbReference>
<evidence type="ECO:0000313" key="1">
    <source>
        <dbReference type="EMBL" id="ERZ99622.1"/>
    </source>
</evidence>
<reference evidence="1" key="1">
    <citation type="submission" date="2013-07" db="EMBL/GenBank/DDBJ databases">
        <title>The genome of an arbuscular mycorrhizal fungus provides insights into the evolution of the oldest plant symbiosis.</title>
        <authorList>
            <consortium name="DOE Joint Genome Institute"/>
            <person name="Tisserant E."/>
            <person name="Malbreil M."/>
            <person name="Kuo A."/>
            <person name="Kohler A."/>
            <person name="Symeonidi A."/>
            <person name="Balestrini R."/>
            <person name="Charron P."/>
            <person name="Duensing N."/>
            <person name="Frei-dit-Frey N."/>
            <person name="Gianinazzi-Pearson V."/>
            <person name="Gilbert B."/>
            <person name="Handa Y."/>
            <person name="Hijri M."/>
            <person name="Kaul R."/>
            <person name="Kawaguchi M."/>
            <person name="Krajinski F."/>
            <person name="Lammers P."/>
            <person name="Lapierre D."/>
            <person name="Masclaux F.G."/>
            <person name="Murat C."/>
            <person name="Morin E."/>
            <person name="Ndikumana S."/>
            <person name="Pagni M."/>
            <person name="Petitpierre D."/>
            <person name="Requena N."/>
            <person name="Rosikiewicz P."/>
            <person name="Riley R."/>
            <person name="Saito K."/>
            <person name="San Clemente H."/>
            <person name="Shapiro H."/>
            <person name="van Tuinen D."/>
            <person name="Becard G."/>
            <person name="Bonfante P."/>
            <person name="Paszkowski U."/>
            <person name="Shachar-Hill Y."/>
            <person name="Young J.P."/>
            <person name="Sanders I.R."/>
            <person name="Henrissat B."/>
            <person name="Rensing S.A."/>
            <person name="Grigoriev I.V."/>
            <person name="Corradi N."/>
            <person name="Roux C."/>
            <person name="Martin F."/>
        </authorList>
    </citation>
    <scope>NUCLEOTIDE SEQUENCE</scope>
    <source>
        <strain evidence="1">DAOM 197198</strain>
    </source>
</reference>
<dbReference type="AlphaFoldDB" id="U9SZY9"/>
<protein>
    <recommendedName>
        <fullName evidence="2">Integrase catalytic domain-containing protein</fullName>
    </recommendedName>
</protein>
<dbReference type="HOGENOM" id="CLU_1103278_0_0_1"/>
<name>U9SZY9_RHIID</name>
<evidence type="ECO:0008006" key="2">
    <source>
        <dbReference type="Google" id="ProtNLM"/>
    </source>
</evidence>
<accession>U9SZY9</accession>
<gene>
    <name evidence="1" type="ORF">GLOINDRAFT_1009</name>
</gene>
<sequence length="290" mass="33716">MSHLQLDNGKEFVSSIIIELVNLWPTIQIINGRPTKKWMEDNNHQDWSFGLRFVIYAMNNLVCKAHNKKPYEFVFGGTLHEYSAMLNQFQNNIFSEDEILNEFEESIQESINNLDDLIDNTTYEINSTNLNQELNLNEDAHSLQPLQDLTNQLTRRHQVLQDFACQNLETYTTKMTSAIIAKSKHKLEYEIKEYIKILIPKIDRFDTNRPVLPCKVIEKLNYNDTFKYRLGCISGILNNLYYAGELKEYLELDHIPTDNISVREAARNQSSSTGMLTGSMCKCNTIKWSI</sequence>
<organism evidence="1">
    <name type="scientific">Rhizophagus irregularis (strain DAOM 181602 / DAOM 197198 / MUCL 43194)</name>
    <name type="common">Arbuscular mycorrhizal fungus</name>
    <name type="synonym">Glomus intraradices</name>
    <dbReference type="NCBI Taxonomy" id="747089"/>
    <lineage>
        <taxon>Eukaryota</taxon>
        <taxon>Fungi</taxon>
        <taxon>Fungi incertae sedis</taxon>
        <taxon>Mucoromycota</taxon>
        <taxon>Glomeromycotina</taxon>
        <taxon>Glomeromycetes</taxon>
        <taxon>Glomerales</taxon>
        <taxon>Glomeraceae</taxon>
        <taxon>Rhizophagus</taxon>
    </lineage>
</organism>